<evidence type="ECO:0000313" key="3">
    <source>
        <dbReference type="Proteomes" id="UP000799770"/>
    </source>
</evidence>
<organism evidence="2 3">
    <name type="scientific">Lophiotrema nucula</name>
    <dbReference type="NCBI Taxonomy" id="690887"/>
    <lineage>
        <taxon>Eukaryota</taxon>
        <taxon>Fungi</taxon>
        <taxon>Dikarya</taxon>
        <taxon>Ascomycota</taxon>
        <taxon>Pezizomycotina</taxon>
        <taxon>Dothideomycetes</taxon>
        <taxon>Pleosporomycetidae</taxon>
        <taxon>Pleosporales</taxon>
        <taxon>Lophiotremataceae</taxon>
        <taxon>Lophiotrema</taxon>
    </lineage>
</organism>
<dbReference type="EMBL" id="ML977328">
    <property type="protein sequence ID" value="KAF2113179.1"/>
    <property type="molecule type" value="Genomic_DNA"/>
</dbReference>
<feature type="compositionally biased region" description="Acidic residues" evidence="1">
    <location>
        <begin position="273"/>
        <end position="335"/>
    </location>
</feature>
<dbReference type="AlphaFoldDB" id="A0A6A5Z145"/>
<keyword evidence="3" id="KW-1185">Reference proteome</keyword>
<feature type="compositionally biased region" description="Basic and acidic residues" evidence="1">
    <location>
        <begin position="16"/>
        <end position="35"/>
    </location>
</feature>
<proteinExistence type="predicted"/>
<feature type="compositionally biased region" description="Basic and acidic residues" evidence="1">
    <location>
        <begin position="249"/>
        <end position="272"/>
    </location>
</feature>
<feature type="compositionally biased region" description="Polar residues" evidence="1">
    <location>
        <begin position="111"/>
        <end position="135"/>
    </location>
</feature>
<feature type="region of interest" description="Disordered" evidence="1">
    <location>
        <begin position="1"/>
        <end position="38"/>
    </location>
</feature>
<reference evidence="2" key="1">
    <citation type="journal article" date="2020" name="Stud. Mycol.">
        <title>101 Dothideomycetes genomes: a test case for predicting lifestyles and emergence of pathogens.</title>
        <authorList>
            <person name="Haridas S."/>
            <person name="Albert R."/>
            <person name="Binder M."/>
            <person name="Bloem J."/>
            <person name="Labutti K."/>
            <person name="Salamov A."/>
            <person name="Andreopoulos B."/>
            <person name="Baker S."/>
            <person name="Barry K."/>
            <person name="Bills G."/>
            <person name="Bluhm B."/>
            <person name="Cannon C."/>
            <person name="Castanera R."/>
            <person name="Culley D."/>
            <person name="Daum C."/>
            <person name="Ezra D."/>
            <person name="Gonzalez J."/>
            <person name="Henrissat B."/>
            <person name="Kuo A."/>
            <person name="Liang C."/>
            <person name="Lipzen A."/>
            <person name="Lutzoni F."/>
            <person name="Magnuson J."/>
            <person name="Mondo S."/>
            <person name="Nolan M."/>
            <person name="Ohm R."/>
            <person name="Pangilinan J."/>
            <person name="Park H.-J."/>
            <person name="Ramirez L."/>
            <person name="Alfaro M."/>
            <person name="Sun H."/>
            <person name="Tritt A."/>
            <person name="Yoshinaga Y."/>
            <person name="Zwiers L.-H."/>
            <person name="Turgeon B."/>
            <person name="Goodwin S."/>
            <person name="Spatafora J."/>
            <person name="Crous P."/>
            <person name="Grigoriev I."/>
        </authorList>
    </citation>
    <scope>NUCLEOTIDE SEQUENCE</scope>
    <source>
        <strain evidence="2">CBS 627.86</strain>
    </source>
</reference>
<evidence type="ECO:0000313" key="2">
    <source>
        <dbReference type="EMBL" id="KAF2113179.1"/>
    </source>
</evidence>
<name>A0A6A5Z145_9PLEO</name>
<feature type="region of interest" description="Disordered" evidence="1">
    <location>
        <begin position="102"/>
        <end position="153"/>
    </location>
</feature>
<protein>
    <submittedName>
        <fullName evidence="2">Uncharacterized protein</fullName>
    </submittedName>
</protein>
<sequence>MGDSSQKAKKGKRTTRRTDTKGTTVKERRKADAQKVKAHAQRVIGDALNADDSSIRSYQDIPRMLRDETLKYALPSDHFDILDATDLCDLFIQIKSKSQNQLASLGPRPQQPTLNTKIQHGQTTPVPSPATTECDVQSEGRAEQDRDEEATEEDLVVAPLEGEEGEKFNVNIYSASRAGPEIVKAYYCQNDRSYISINIIGRHRLRPDLDDTIRLTWEESDISRQGPKMKSTRFWIVEDDKVRNDLAIGKEHDQLDEPDAECGRLDLKHPELTDETSESGDDEDDDSSPDRSDDEDDEEDAEDAEEDDQEGLSETSEVDDEESDSEDAADEEQMSSDDSYVRISPRNQLIGAFIPQDPQMTRH</sequence>
<accession>A0A6A5Z145</accession>
<dbReference type="Proteomes" id="UP000799770">
    <property type="component" value="Unassembled WGS sequence"/>
</dbReference>
<gene>
    <name evidence="2" type="ORF">BDV96DRAFT_578516</name>
</gene>
<feature type="region of interest" description="Disordered" evidence="1">
    <location>
        <begin position="249"/>
        <end position="363"/>
    </location>
</feature>
<dbReference type="OrthoDB" id="3799378at2759"/>
<evidence type="ECO:0000256" key="1">
    <source>
        <dbReference type="SAM" id="MobiDB-lite"/>
    </source>
</evidence>